<name>A0AAN6ZDL6_9PEZI</name>
<comment type="caution">
    <text evidence="2">The sequence shown here is derived from an EMBL/GenBank/DDBJ whole genome shotgun (WGS) entry which is preliminary data.</text>
</comment>
<dbReference type="AlphaFoldDB" id="A0AAN6ZDL6"/>
<feature type="transmembrane region" description="Helical" evidence="1">
    <location>
        <begin position="155"/>
        <end position="176"/>
    </location>
</feature>
<dbReference type="EMBL" id="MU853410">
    <property type="protein sequence ID" value="KAK4133956.1"/>
    <property type="molecule type" value="Genomic_DNA"/>
</dbReference>
<accession>A0AAN6ZDL6</accession>
<feature type="transmembrane region" description="Helical" evidence="1">
    <location>
        <begin position="22"/>
        <end position="42"/>
    </location>
</feature>
<keyword evidence="1" id="KW-1133">Transmembrane helix</keyword>
<feature type="transmembrane region" description="Helical" evidence="1">
    <location>
        <begin position="48"/>
        <end position="68"/>
    </location>
</feature>
<dbReference type="Proteomes" id="UP001304895">
    <property type="component" value="Unassembled WGS sequence"/>
</dbReference>
<evidence type="ECO:0000313" key="2">
    <source>
        <dbReference type="EMBL" id="KAK4133956.1"/>
    </source>
</evidence>
<sequence>MDMDSRAPPPHISPMAMWISKLALRIVQFALAIAIIGCVASLLHSHVWGIAVLVTILPQAAISATWSFSEAICLLVRRGHRGIHPGANVALDLLLWLAFVAGTVLLGLFGLAASVLLSKPPPRSGPTYQYDYLWYGSGKDSWVRKPNPVVGRGRALLGLGAMLTILHFTTFIIACVETSIRNRRSLQVVYVNGGYGMPGPNAHAHAQGVVYSQPQHGYAPAAPAAPGQVYMPPGHQPAGAKW</sequence>
<organism evidence="2 3">
    <name type="scientific">Trichocladium antarcticum</name>
    <dbReference type="NCBI Taxonomy" id="1450529"/>
    <lineage>
        <taxon>Eukaryota</taxon>
        <taxon>Fungi</taxon>
        <taxon>Dikarya</taxon>
        <taxon>Ascomycota</taxon>
        <taxon>Pezizomycotina</taxon>
        <taxon>Sordariomycetes</taxon>
        <taxon>Sordariomycetidae</taxon>
        <taxon>Sordariales</taxon>
        <taxon>Chaetomiaceae</taxon>
        <taxon>Trichocladium</taxon>
    </lineage>
</organism>
<reference evidence="2" key="1">
    <citation type="journal article" date="2023" name="Mol. Phylogenet. Evol.">
        <title>Genome-scale phylogeny and comparative genomics of the fungal order Sordariales.</title>
        <authorList>
            <person name="Hensen N."/>
            <person name="Bonometti L."/>
            <person name="Westerberg I."/>
            <person name="Brannstrom I.O."/>
            <person name="Guillou S."/>
            <person name="Cros-Aarteil S."/>
            <person name="Calhoun S."/>
            <person name="Haridas S."/>
            <person name="Kuo A."/>
            <person name="Mondo S."/>
            <person name="Pangilinan J."/>
            <person name="Riley R."/>
            <person name="LaButti K."/>
            <person name="Andreopoulos B."/>
            <person name="Lipzen A."/>
            <person name="Chen C."/>
            <person name="Yan M."/>
            <person name="Daum C."/>
            <person name="Ng V."/>
            <person name="Clum A."/>
            <person name="Steindorff A."/>
            <person name="Ohm R.A."/>
            <person name="Martin F."/>
            <person name="Silar P."/>
            <person name="Natvig D.O."/>
            <person name="Lalanne C."/>
            <person name="Gautier V."/>
            <person name="Ament-Velasquez S.L."/>
            <person name="Kruys A."/>
            <person name="Hutchinson M.I."/>
            <person name="Powell A.J."/>
            <person name="Barry K."/>
            <person name="Miller A.N."/>
            <person name="Grigoriev I.V."/>
            <person name="Debuchy R."/>
            <person name="Gladieux P."/>
            <person name="Hiltunen Thoren M."/>
            <person name="Johannesson H."/>
        </authorList>
    </citation>
    <scope>NUCLEOTIDE SEQUENCE</scope>
    <source>
        <strain evidence="2">CBS 123565</strain>
    </source>
</reference>
<gene>
    <name evidence="2" type="ORF">BT67DRAFT_422656</name>
</gene>
<keyword evidence="3" id="KW-1185">Reference proteome</keyword>
<keyword evidence="1" id="KW-0472">Membrane</keyword>
<evidence type="ECO:0000256" key="1">
    <source>
        <dbReference type="SAM" id="Phobius"/>
    </source>
</evidence>
<evidence type="ECO:0000313" key="3">
    <source>
        <dbReference type="Proteomes" id="UP001304895"/>
    </source>
</evidence>
<feature type="transmembrane region" description="Helical" evidence="1">
    <location>
        <begin position="89"/>
        <end position="117"/>
    </location>
</feature>
<reference evidence="2" key="2">
    <citation type="submission" date="2023-05" db="EMBL/GenBank/DDBJ databases">
        <authorList>
            <consortium name="Lawrence Berkeley National Laboratory"/>
            <person name="Steindorff A."/>
            <person name="Hensen N."/>
            <person name="Bonometti L."/>
            <person name="Westerberg I."/>
            <person name="Brannstrom I.O."/>
            <person name="Guillou S."/>
            <person name="Cros-Aarteil S."/>
            <person name="Calhoun S."/>
            <person name="Haridas S."/>
            <person name="Kuo A."/>
            <person name="Mondo S."/>
            <person name="Pangilinan J."/>
            <person name="Riley R."/>
            <person name="Labutti K."/>
            <person name="Andreopoulos B."/>
            <person name="Lipzen A."/>
            <person name="Chen C."/>
            <person name="Yanf M."/>
            <person name="Daum C."/>
            <person name="Ng V."/>
            <person name="Clum A."/>
            <person name="Ohm R."/>
            <person name="Martin F."/>
            <person name="Silar P."/>
            <person name="Natvig D."/>
            <person name="Lalanne C."/>
            <person name="Gautier V."/>
            <person name="Ament-Velasquez S.L."/>
            <person name="Kruys A."/>
            <person name="Hutchinson M.I."/>
            <person name="Powell A.J."/>
            <person name="Barry K."/>
            <person name="Miller A.N."/>
            <person name="Grigoriev I.V."/>
            <person name="Debuchy R."/>
            <person name="Gladieux P."/>
            <person name="Thoren M.H."/>
            <person name="Johannesson H."/>
        </authorList>
    </citation>
    <scope>NUCLEOTIDE SEQUENCE</scope>
    <source>
        <strain evidence="2">CBS 123565</strain>
    </source>
</reference>
<keyword evidence="1" id="KW-0812">Transmembrane</keyword>
<protein>
    <submittedName>
        <fullName evidence="2">Uncharacterized protein</fullName>
    </submittedName>
</protein>
<proteinExistence type="predicted"/>